<evidence type="ECO:0000259" key="6">
    <source>
        <dbReference type="PROSITE" id="PS51296"/>
    </source>
</evidence>
<keyword evidence="3" id="KW-0408">Iron</keyword>
<keyword evidence="4" id="KW-0411">Iron-sulfur</keyword>
<gene>
    <name evidence="7" type="ORF">GFD30_24000</name>
</gene>
<keyword evidence="2" id="KW-0479">Metal-binding</keyword>
<dbReference type="RefSeq" id="WP_153027687.1">
    <property type="nucleotide sequence ID" value="NZ_WIAO01000049.1"/>
</dbReference>
<evidence type="ECO:0000256" key="1">
    <source>
        <dbReference type="ARBA" id="ARBA00022714"/>
    </source>
</evidence>
<comment type="caution">
    <text evidence="7">The sequence shown here is derived from an EMBL/GenBank/DDBJ whole genome shotgun (WGS) entry which is preliminary data.</text>
</comment>
<evidence type="ECO:0000256" key="4">
    <source>
        <dbReference type="ARBA" id="ARBA00023014"/>
    </source>
</evidence>
<dbReference type="GO" id="GO:0004497">
    <property type="term" value="F:monooxygenase activity"/>
    <property type="evidence" value="ECO:0007669"/>
    <property type="project" value="UniProtKB-ARBA"/>
</dbReference>
<dbReference type="PANTHER" id="PTHR21496:SF23">
    <property type="entry name" value="3-PHENYLPROPIONATE_CINNAMIC ACID DIOXYGENASE FERREDOXIN SUBUNIT"/>
    <property type="match status" value="1"/>
</dbReference>
<accession>A0A6L5GG94</accession>
<evidence type="ECO:0000256" key="3">
    <source>
        <dbReference type="ARBA" id="ARBA00023004"/>
    </source>
</evidence>
<dbReference type="CDD" id="cd03528">
    <property type="entry name" value="Rieske_RO_ferredoxin"/>
    <property type="match status" value="1"/>
</dbReference>
<dbReference type="InterPro" id="IPR036922">
    <property type="entry name" value="Rieske_2Fe-2S_sf"/>
</dbReference>
<feature type="domain" description="Rieske" evidence="6">
    <location>
        <begin position="7"/>
        <end position="102"/>
    </location>
</feature>
<organism evidence="7 8">
    <name type="scientific">Glycomyces albidus</name>
    <dbReference type="NCBI Taxonomy" id="2656774"/>
    <lineage>
        <taxon>Bacteria</taxon>
        <taxon>Bacillati</taxon>
        <taxon>Actinomycetota</taxon>
        <taxon>Actinomycetes</taxon>
        <taxon>Glycomycetales</taxon>
        <taxon>Glycomycetaceae</taxon>
        <taxon>Glycomyces</taxon>
    </lineage>
</organism>
<keyword evidence="1" id="KW-0001">2Fe-2S</keyword>
<dbReference type="GO" id="GO:0051537">
    <property type="term" value="F:2 iron, 2 sulfur cluster binding"/>
    <property type="evidence" value="ECO:0007669"/>
    <property type="project" value="UniProtKB-KW"/>
</dbReference>
<reference evidence="7 8" key="1">
    <citation type="submission" date="2019-10" db="EMBL/GenBank/DDBJ databases">
        <title>Glycomyces albidus sp. nov., a novel actinomycete isolated from rhizosphere soil of wheat (Triticum aestivum L.).</title>
        <authorList>
            <person name="Qian L."/>
        </authorList>
    </citation>
    <scope>NUCLEOTIDE SEQUENCE [LARGE SCALE GENOMIC DNA]</scope>
    <source>
        <strain evidence="7 8">NEAU-7082</strain>
    </source>
</reference>
<dbReference type="GO" id="GO:0046872">
    <property type="term" value="F:metal ion binding"/>
    <property type="evidence" value="ECO:0007669"/>
    <property type="project" value="UniProtKB-KW"/>
</dbReference>
<protein>
    <submittedName>
        <fullName evidence="7">Rieske 2Fe-2S domain-containing protein</fullName>
    </submittedName>
</protein>
<sequence>MTDDDYLRVCALDELPDSEPVAADIHGTSIVLVRKSDEVYALYDECSHAAVALSEGDVDDCSIECWLHGSTFDLRTGKPSGPPATTPVPTYPVELRGGDVYLSLKPKTTETAAEPVTGSHATPEGNQQ</sequence>
<dbReference type="SUPFAM" id="SSF50022">
    <property type="entry name" value="ISP domain"/>
    <property type="match status" value="1"/>
</dbReference>
<evidence type="ECO:0000256" key="5">
    <source>
        <dbReference type="SAM" id="MobiDB-lite"/>
    </source>
</evidence>
<dbReference type="EMBL" id="WIAO01000049">
    <property type="protein sequence ID" value="MQM28596.1"/>
    <property type="molecule type" value="Genomic_DNA"/>
</dbReference>
<dbReference type="InterPro" id="IPR017941">
    <property type="entry name" value="Rieske_2Fe-2S"/>
</dbReference>
<evidence type="ECO:0000313" key="8">
    <source>
        <dbReference type="Proteomes" id="UP000477750"/>
    </source>
</evidence>
<proteinExistence type="predicted"/>
<evidence type="ECO:0000256" key="2">
    <source>
        <dbReference type="ARBA" id="ARBA00022723"/>
    </source>
</evidence>
<dbReference type="PROSITE" id="PS51296">
    <property type="entry name" value="RIESKE"/>
    <property type="match status" value="1"/>
</dbReference>
<dbReference type="PANTHER" id="PTHR21496">
    <property type="entry name" value="FERREDOXIN-RELATED"/>
    <property type="match status" value="1"/>
</dbReference>
<dbReference type="AlphaFoldDB" id="A0A6L5GG94"/>
<dbReference type="Proteomes" id="UP000477750">
    <property type="component" value="Unassembled WGS sequence"/>
</dbReference>
<dbReference type="Pfam" id="PF00355">
    <property type="entry name" value="Rieske"/>
    <property type="match status" value="1"/>
</dbReference>
<dbReference type="GO" id="GO:0016705">
    <property type="term" value="F:oxidoreductase activity, acting on paired donors, with incorporation or reduction of molecular oxygen"/>
    <property type="evidence" value="ECO:0007669"/>
    <property type="project" value="UniProtKB-ARBA"/>
</dbReference>
<keyword evidence="8" id="KW-1185">Reference proteome</keyword>
<feature type="region of interest" description="Disordered" evidence="5">
    <location>
        <begin position="105"/>
        <end position="128"/>
    </location>
</feature>
<dbReference type="Gene3D" id="2.102.10.10">
    <property type="entry name" value="Rieske [2Fe-2S] iron-sulphur domain"/>
    <property type="match status" value="1"/>
</dbReference>
<evidence type="ECO:0000313" key="7">
    <source>
        <dbReference type="EMBL" id="MQM28596.1"/>
    </source>
</evidence>
<name>A0A6L5GG94_9ACTN</name>